<feature type="compositionally biased region" description="Polar residues" evidence="1">
    <location>
        <begin position="21"/>
        <end position="36"/>
    </location>
</feature>
<reference evidence="3" key="3">
    <citation type="submission" date="2025-09" db="UniProtKB">
        <authorList>
            <consortium name="Ensembl"/>
        </authorList>
    </citation>
    <scope>IDENTIFICATION</scope>
</reference>
<protein>
    <submittedName>
        <fullName evidence="3">Uncharacterized protein</fullName>
    </submittedName>
</protein>
<dbReference type="AlphaFoldDB" id="A0A8C3BY42"/>
<evidence type="ECO:0000256" key="2">
    <source>
        <dbReference type="SAM" id="Phobius"/>
    </source>
</evidence>
<feature type="transmembrane region" description="Helical" evidence="2">
    <location>
        <begin position="51"/>
        <end position="70"/>
    </location>
</feature>
<sequence>NCSDSWAGEKTPPCNLWPQGAPSSLKVSPAPVTTTPQPLPSLPRFQDSASLFYYLCLACLISRTIKSISLTQFSAKKKKMYLGIWLVQKRAVSLPPCQKRSKQGGEEVTYLAAHVLWLKKKK</sequence>
<keyword evidence="2" id="KW-1133">Transmembrane helix</keyword>
<organism evidence="3 4">
    <name type="scientific">Cairina moschata</name>
    <name type="common">Muscovy duck</name>
    <dbReference type="NCBI Taxonomy" id="8855"/>
    <lineage>
        <taxon>Eukaryota</taxon>
        <taxon>Metazoa</taxon>
        <taxon>Chordata</taxon>
        <taxon>Craniata</taxon>
        <taxon>Vertebrata</taxon>
        <taxon>Euteleostomi</taxon>
        <taxon>Archelosauria</taxon>
        <taxon>Archosauria</taxon>
        <taxon>Dinosauria</taxon>
        <taxon>Saurischia</taxon>
        <taxon>Theropoda</taxon>
        <taxon>Coelurosauria</taxon>
        <taxon>Aves</taxon>
        <taxon>Neognathae</taxon>
        <taxon>Galloanserae</taxon>
        <taxon>Anseriformes</taxon>
        <taxon>Anatidae</taxon>
        <taxon>Anatinae</taxon>
        <taxon>Cairina</taxon>
    </lineage>
</organism>
<proteinExistence type="predicted"/>
<accession>A0A8C3BY42</accession>
<feature type="region of interest" description="Disordered" evidence="1">
    <location>
        <begin position="1"/>
        <end position="41"/>
    </location>
</feature>
<evidence type="ECO:0000313" key="4">
    <source>
        <dbReference type="Proteomes" id="UP000694556"/>
    </source>
</evidence>
<reference evidence="3" key="2">
    <citation type="submission" date="2025-08" db="UniProtKB">
        <authorList>
            <consortium name="Ensembl"/>
        </authorList>
    </citation>
    <scope>IDENTIFICATION</scope>
</reference>
<keyword evidence="2" id="KW-0812">Transmembrane</keyword>
<reference evidence="3" key="1">
    <citation type="submission" date="2018-09" db="EMBL/GenBank/DDBJ databases">
        <title>Common duck and Muscovy duck high density SNP chip.</title>
        <authorList>
            <person name="Vignal A."/>
            <person name="Thebault N."/>
            <person name="Warren W.C."/>
        </authorList>
    </citation>
    <scope>NUCLEOTIDE SEQUENCE [LARGE SCALE GENOMIC DNA]</scope>
</reference>
<evidence type="ECO:0000256" key="1">
    <source>
        <dbReference type="SAM" id="MobiDB-lite"/>
    </source>
</evidence>
<evidence type="ECO:0000313" key="3">
    <source>
        <dbReference type="Ensembl" id="ENSCMMP00000011815.1"/>
    </source>
</evidence>
<keyword evidence="2" id="KW-0472">Membrane</keyword>
<dbReference type="Ensembl" id="ENSCMMT00000012998.1">
    <property type="protein sequence ID" value="ENSCMMP00000011815.1"/>
    <property type="gene ID" value="ENSCMMG00000007492.1"/>
</dbReference>
<name>A0A8C3BY42_CAIMO</name>
<keyword evidence="4" id="KW-1185">Reference proteome</keyword>
<dbReference type="Proteomes" id="UP000694556">
    <property type="component" value="Chromosome 19"/>
</dbReference>